<name>A0A7K2ITH0_9ACTN</name>
<dbReference type="OMA" id="LWAHEMG"/>
<protein>
    <submittedName>
        <fullName evidence="4">PQQ-dependent sugar dehydrogenase</fullName>
    </submittedName>
</protein>
<proteinExistence type="predicted"/>
<keyword evidence="2" id="KW-0732">Signal</keyword>
<dbReference type="SUPFAM" id="SSF50952">
    <property type="entry name" value="Soluble quinoprotein glucose dehydrogenase"/>
    <property type="match status" value="1"/>
</dbReference>
<feature type="signal peptide" evidence="2">
    <location>
        <begin position="1"/>
        <end position="35"/>
    </location>
</feature>
<evidence type="ECO:0000259" key="3">
    <source>
        <dbReference type="Pfam" id="PF07995"/>
    </source>
</evidence>
<dbReference type="Pfam" id="PF07995">
    <property type="entry name" value="GSDH"/>
    <property type="match status" value="1"/>
</dbReference>
<evidence type="ECO:0000313" key="5">
    <source>
        <dbReference type="Proteomes" id="UP000467124"/>
    </source>
</evidence>
<dbReference type="RefSeq" id="WP_014913090.1">
    <property type="nucleotide sequence ID" value="NZ_JBEYHW010000003.1"/>
</dbReference>
<organism evidence="4 5">
    <name type="scientific">Nocardiopsis alba</name>
    <dbReference type="NCBI Taxonomy" id="53437"/>
    <lineage>
        <taxon>Bacteria</taxon>
        <taxon>Bacillati</taxon>
        <taxon>Actinomycetota</taxon>
        <taxon>Actinomycetes</taxon>
        <taxon>Streptosporangiales</taxon>
        <taxon>Nocardiopsidaceae</taxon>
        <taxon>Nocardiopsis</taxon>
    </lineage>
</organism>
<feature type="chain" id="PRO_5029695065" evidence="2">
    <location>
        <begin position="36"/>
        <end position="373"/>
    </location>
</feature>
<dbReference type="InterPro" id="IPR012938">
    <property type="entry name" value="Glc/Sorbosone_DH"/>
</dbReference>
<dbReference type="PANTHER" id="PTHR19328">
    <property type="entry name" value="HEDGEHOG-INTERACTING PROTEIN"/>
    <property type="match status" value="1"/>
</dbReference>
<sequence length="373" mass="39260">MTRIGTRIRTKRSATGPLAVLGSLLLLTACSTDEAVTTGTGEGTEGGSTSLGEPSDLVTDLEVPWGIDFLPDGSALIAQRDSAEVALVDREGERSEAGTVEGVSPRGEGGLLGLAVDPDFPENPHVYVYYTAASDNRVARVDYDEDTGRLGEAEVILDGVPAASTHNGGRIAFGPDGHLYVATGDAQDREAAQDTGSLAGKILRITTDGEAAPGNPFDDLVYTYGHRNVQGLAWDDEENLYAIEFGQDTLDEVNLIEPGNNYGWPVVEGPGGGDEYTDPLLTWEPSEASPSGAAVAGDSLWVAALRGQRLWEVPLTGDGTVGEPRDHLVGEYGRLRTVVATPEGDGLWVTTSNRDSRGTPAEGDDRVLGVPLE</sequence>
<accession>A0A7K2ITH0</accession>
<evidence type="ECO:0000313" key="4">
    <source>
        <dbReference type="EMBL" id="MYR33157.1"/>
    </source>
</evidence>
<dbReference type="AlphaFoldDB" id="A0A7K2ITH0"/>
<feature type="domain" description="Glucose/Sorbosone dehydrogenase" evidence="3">
    <location>
        <begin position="61"/>
        <end position="356"/>
    </location>
</feature>
<dbReference type="Gene3D" id="2.120.10.30">
    <property type="entry name" value="TolB, C-terminal domain"/>
    <property type="match status" value="1"/>
</dbReference>
<evidence type="ECO:0000256" key="2">
    <source>
        <dbReference type="SAM" id="SignalP"/>
    </source>
</evidence>
<feature type="region of interest" description="Disordered" evidence="1">
    <location>
        <begin position="350"/>
        <end position="373"/>
    </location>
</feature>
<feature type="region of interest" description="Disordered" evidence="1">
    <location>
        <begin position="36"/>
        <end position="55"/>
    </location>
</feature>
<reference evidence="4 5" key="1">
    <citation type="journal article" date="2019" name="Nat. Commun.">
        <title>The antimicrobial potential of Streptomyces from insect microbiomes.</title>
        <authorList>
            <person name="Chevrette M.G."/>
            <person name="Carlson C.M."/>
            <person name="Ortega H.E."/>
            <person name="Thomas C."/>
            <person name="Ananiev G.E."/>
            <person name="Barns K.J."/>
            <person name="Book A.J."/>
            <person name="Cagnazzo J."/>
            <person name="Carlos C."/>
            <person name="Flanigan W."/>
            <person name="Grubbs K.J."/>
            <person name="Horn H.A."/>
            <person name="Hoffmann F.M."/>
            <person name="Klassen J.L."/>
            <person name="Knack J.J."/>
            <person name="Lewin G.R."/>
            <person name="McDonald B.R."/>
            <person name="Muller L."/>
            <person name="Melo W.G.P."/>
            <person name="Pinto-Tomas A.A."/>
            <person name="Schmitz A."/>
            <person name="Wendt-Pienkowski E."/>
            <person name="Wildman S."/>
            <person name="Zhao M."/>
            <person name="Zhang F."/>
            <person name="Bugni T.S."/>
            <person name="Andes D.R."/>
            <person name="Pupo M.T."/>
            <person name="Currie C.R."/>
        </authorList>
    </citation>
    <scope>NUCLEOTIDE SEQUENCE [LARGE SCALE GENOMIC DNA]</scope>
    <source>
        <strain evidence="4 5">SID5840</strain>
    </source>
</reference>
<evidence type="ECO:0000256" key="1">
    <source>
        <dbReference type="SAM" id="MobiDB-lite"/>
    </source>
</evidence>
<dbReference type="EMBL" id="WWHY01000001">
    <property type="protein sequence ID" value="MYR33157.1"/>
    <property type="molecule type" value="Genomic_DNA"/>
</dbReference>
<dbReference type="InterPro" id="IPR011041">
    <property type="entry name" value="Quinoprot_gluc/sorb_DH_b-prop"/>
</dbReference>
<dbReference type="PANTHER" id="PTHR19328:SF13">
    <property type="entry name" value="HIPL1 PROTEIN"/>
    <property type="match status" value="1"/>
</dbReference>
<comment type="caution">
    <text evidence="4">The sequence shown here is derived from an EMBL/GenBank/DDBJ whole genome shotgun (WGS) entry which is preliminary data.</text>
</comment>
<dbReference type="PROSITE" id="PS51257">
    <property type="entry name" value="PROKAR_LIPOPROTEIN"/>
    <property type="match status" value="1"/>
</dbReference>
<dbReference type="InterPro" id="IPR011042">
    <property type="entry name" value="6-blade_b-propeller_TolB-like"/>
</dbReference>
<dbReference type="Proteomes" id="UP000467124">
    <property type="component" value="Unassembled WGS sequence"/>
</dbReference>
<gene>
    <name evidence="4" type="ORF">GTW20_13005</name>
</gene>